<reference evidence="1 2" key="1">
    <citation type="journal article" date="2019" name="PLoS ONE">
        <title>Genomic analyses reveal an absence of contemporary introgressive admixture between fin whales and blue whales, despite known hybrids.</title>
        <authorList>
            <person name="Westbury M.V."/>
            <person name="Petersen B."/>
            <person name="Lorenzen E.D."/>
        </authorList>
    </citation>
    <scope>NUCLEOTIDE SEQUENCE [LARGE SCALE GENOMIC DNA]</scope>
    <source>
        <strain evidence="1">FinWhale-01</strain>
    </source>
</reference>
<gene>
    <name evidence="1" type="ORF">E2I00_018906</name>
</gene>
<evidence type="ECO:0000313" key="1">
    <source>
        <dbReference type="EMBL" id="KAB0406431.1"/>
    </source>
</evidence>
<evidence type="ECO:0000313" key="2">
    <source>
        <dbReference type="Proteomes" id="UP000437017"/>
    </source>
</evidence>
<dbReference type="EMBL" id="SGJD01000191">
    <property type="protein sequence ID" value="KAB0406431.1"/>
    <property type="molecule type" value="Genomic_DNA"/>
</dbReference>
<protein>
    <submittedName>
        <fullName evidence="1">Uncharacterized protein</fullName>
    </submittedName>
</protein>
<dbReference type="Proteomes" id="UP000437017">
    <property type="component" value="Unassembled WGS sequence"/>
</dbReference>
<name>A0A6A1QKN0_BALPH</name>
<proteinExistence type="predicted"/>
<keyword evidence="2" id="KW-1185">Reference proteome</keyword>
<feature type="non-terminal residue" evidence="1">
    <location>
        <position position="1"/>
    </location>
</feature>
<organism evidence="1 2">
    <name type="scientific">Balaenoptera physalus</name>
    <name type="common">Fin whale</name>
    <name type="synonym">Balaena physalus</name>
    <dbReference type="NCBI Taxonomy" id="9770"/>
    <lineage>
        <taxon>Eukaryota</taxon>
        <taxon>Metazoa</taxon>
        <taxon>Chordata</taxon>
        <taxon>Craniata</taxon>
        <taxon>Vertebrata</taxon>
        <taxon>Euteleostomi</taxon>
        <taxon>Mammalia</taxon>
        <taxon>Eutheria</taxon>
        <taxon>Laurasiatheria</taxon>
        <taxon>Artiodactyla</taxon>
        <taxon>Whippomorpha</taxon>
        <taxon>Cetacea</taxon>
        <taxon>Mysticeti</taxon>
        <taxon>Balaenopteridae</taxon>
        <taxon>Balaenoptera</taxon>
    </lineage>
</organism>
<accession>A0A6A1QKN0</accession>
<sequence length="121" mass="14274">SCNNPHRTANLNISLIRKYGPSMSYSFFRFKNSCFSRTSKYPSPEPPRSKGNTQKTNTTNTIYHHRCLYLTYYETSYTNYECIYDSVLLLKNGFHGNGKTFPNYMFYMANKFLLYICSLQF</sequence>
<dbReference type="AlphaFoldDB" id="A0A6A1QKN0"/>
<comment type="caution">
    <text evidence="1">The sequence shown here is derived from an EMBL/GenBank/DDBJ whole genome shotgun (WGS) entry which is preliminary data.</text>
</comment>